<accession>A0A3N0X9Q5</accession>
<reference evidence="2" key="2">
    <citation type="submission" date="2018-11" db="EMBL/GenBank/DDBJ databases">
        <title>Proposal to divide the Flavobacteriaceae and reorganize its genera based on Amino Acid Identity values calculated from whole genome sequences.</title>
        <authorList>
            <person name="Nicholson A.C."/>
            <person name="Gulvik C.A."/>
            <person name="Whitney A.M."/>
            <person name="Humrighouse B.W."/>
            <person name="Bell M."/>
            <person name="Holmes B."/>
            <person name="Steigerwalt A."/>
            <person name="Villarma A."/>
            <person name="Sheth M."/>
            <person name="Batra D."/>
            <person name="Pryor J."/>
            <person name="Bernardet J.-F."/>
            <person name="Hugo C."/>
            <person name="Kampfer P."/>
            <person name="Newman J."/>
            <person name="Mcquiston J."/>
        </authorList>
    </citation>
    <scope>NUCLEOTIDE SEQUENCE [LARGE SCALE GENOMIC DNA]</scope>
    <source>
        <strain evidence="2">DSM 22165</strain>
    </source>
</reference>
<reference evidence="2" key="1">
    <citation type="submission" date="2018-11" db="EMBL/GenBank/DDBJ databases">
        <title>Proposal to divide the Flavobacteriaceae and reorganize its genera based on Amino Acid Identity values calculated from whole genome sequences.</title>
        <authorList>
            <person name="Nicholson A.C."/>
            <person name="Gulvik C.A."/>
            <person name="Whitney A.M."/>
            <person name="Humrighouse B.W."/>
            <person name="Bell M."/>
            <person name="Holmes B."/>
            <person name="Steigerwalt A."/>
            <person name="Villarma A."/>
            <person name="Sheth M."/>
            <person name="Batra D."/>
            <person name="Pryor J."/>
            <person name="Bernardet J.-F."/>
            <person name="Hugo C."/>
            <person name="Kampfer P."/>
            <person name="Newman J."/>
            <person name="Mcquiston J.R."/>
        </authorList>
    </citation>
    <scope>NUCLEOTIDE SEQUENCE [LARGE SCALE GENOMIC DNA]</scope>
    <source>
        <strain evidence="2">DSM 22165</strain>
    </source>
</reference>
<protein>
    <submittedName>
        <fullName evidence="1">Uncharacterized protein</fullName>
    </submittedName>
</protein>
<comment type="caution">
    <text evidence="1">The sequence shown here is derived from an EMBL/GenBank/DDBJ whole genome shotgun (WGS) entry which is preliminary data.</text>
</comment>
<dbReference type="EMBL" id="RJTU01000039">
    <property type="protein sequence ID" value="ROI13895.1"/>
    <property type="molecule type" value="Genomic_DNA"/>
</dbReference>
<evidence type="ECO:0000313" key="1">
    <source>
        <dbReference type="EMBL" id="ROI13895.1"/>
    </source>
</evidence>
<proteinExistence type="predicted"/>
<dbReference type="AlphaFoldDB" id="A0A3N0X9Q5"/>
<organism evidence="1 2">
    <name type="scientific">Epilithonimonas hominis</name>
    <dbReference type="NCBI Taxonomy" id="420404"/>
    <lineage>
        <taxon>Bacteria</taxon>
        <taxon>Pseudomonadati</taxon>
        <taxon>Bacteroidota</taxon>
        <taxon>Flavobacteriia</taxon>
        <taxon>Flavobacteriales</taxon>
        <taxon>Weeksellaceae</taxon>
        <taxon>Chryseobacterium group</taxon>
        <taxon>Epilithonimonas</taxon>
    </lineage>
</organism>
<gene>
    <name evidence="1" type="ORF">EGH73_05840</name>
</gene>
<evidence type="ECO:0000313" key="2">
    <source>
        <dbReference type="Proteomes" id="UP000267623"/>
    </source>
</evidence>
<dbReference type="Proteomes" id="UP000267623">
    <property type="component" value="Unassembled WGS sequence"/>
</dbReference>
<name>A0A3N0X9Q5_9FLAO</name>
<sequence length="73" mass="8852">MAVFSFFDSIKIKFLILFFKIFDEFYVYASLKNIFNKFKKSLRILRSKIQQSSNFHKVIQTYFTPIQKLLITK</sequence>